<dbReference type="CDD" id="cd01189">
    <property type="entry name" value="INT_ICEBs1_C_like"/>
    <property type="match status" value="1"/>
</dbReference>
<dbReference type="InterPro" id="IPR050808">
    <property type="entry name" value="Phage_Integrase"/>
</dbReference>
<reference evidence="9" key="2">
    <citation type="submission" date="2017-05" db="EMBL/GenBank/DDBJ databases">
        <authorList>
            <consortium name="The Broad Institute Genomics Platform"/>
            <consortium name="The Broad Institute Genomic Center for Infectious Diseases"/>
            <person name="Earl A."/>
            <person name="Manson A."/>
            <person name="Schwartman J."/>
            <person name="Gilmore M."/>
            <person name="Abouelleil A."/>
            <person name="Cao P."/>
            <person name="Chapman S."/>
            <person name="Cusick C."/>
            <person name="Shea T."/>
            <person name="Young S."/>
            <person name="Neafsey D."/>
            <person name="Nusbaum C."/>
            <person name="Birren B."/>
        </authorList>
    </citation>
    <scope>NUCLEOTIDE SEQUENCE</scope>
    <source>
        <strain evidence="9">9E7_DIV0242</strain>
    </source>
</reference>
<dbReference type="InterPro" id="IPR004107">
    <property type="entry name" value="Integrase_SAM-like_N"/>
</dbReference>
<dbReference type="Pfam" id="PF00589">
    <property type="entry name" value="Phage_integrase"/>
    <property type="match status" value="1"/>
</dbReference>
<dbReference type="Gene3D" id="1.10.443.10">
    <property type="entry name" value="Intergrase catalytic core"/>
    <property type="match status" value="1"/>
</dbReference>
<evidence type="ECO:0000256" key="4">
    <source>
        <dbReference type="ARBA" id="ARBA00023172"/>
    </source>
</evidence>
<dbReference type="PROSITE" id="PS51898">
    <property type="entry name" value="TYR_RECOMBINASE"/>
    <property type="match status" value="1"/>
</dbReference>
<dbReference type="Gene3D" id="1.10.150.130">
    <property type="match status" value="1"/>
</dbReference>
<dbReference type="PANTHER" id="PTHR30629">
    <property type="entry name" value="PROPHAGE INTEGRASE"/>
    <property type="match status" value="1"/>
</dbReference>
<keyword evidence="3 5" id="KW-0238">DNA-binding</keyword>
<dbReference type="InterPro" id="IPR044068">
    <property type="entry name" value="CB"/>
</dbReference>
<dbReference type="InterPro" id="IPR010998">
    <property type="entry name" value="Integrase_recombinase_N"/>
</dbReference>
<gene>
    <name evidence="8" type="ORF">A5888_001529</name>
    <name evidence="9" type="ORF">A5888_002766</name>
</gene>
<accession>A0A242K898</accession>
<dbReference type="Pfam" id="PF14659">
    <property type="entry name" value="Phage_int_SAM_3"/>
    <property type="match status" value="1"/>
</dbReference>
<dbReference type="AlphaFoldDB" id="A0A242K898"/>
<dbReference type="EMBL" id="CP147247">
    <property type="protein sequence ID" value="WYJ90998.1"/>
    <property type="molecule type" value="Genomic_DNA"/>
</dbReference>
<feature type="domain" description="Core-binding (CB)" evidence="7">
    <location>
        <begin position="87"/>
        <end position="168"/>
    </location>
</feature>
<proteinExistence type="inferred from homology"/>
<reference evidence="8" key="1">
    <citation type="submission" date="2017-05" db="EMBL/GenBank/DDBJ databases">
        <title>The Genome Sequence of Enterococcus sp. 9E7_DIV0242.</title>
        <authorList>
            <consortium name="The Broad Institute Genomics Platform"/>
            <consortium name="The Broad Institute Genomic Center for Infectious Diseases"/>
            <person name="Earl A."/>
            <person name="Manson A."/>
            <person name="Schwartman J."/>
            <person name="Gilmore M."/>
            <person name="Abouelleil A."/>
            <person name="Cao P."/>
            <person name="Chapman S."/>
            <person name="Cusick C."/>
            <person name="Shea T."/>
            <person name="Young S."/>
            <person name="Neafsey D."/>
            <person name="Nusbaum C."/>
            <person name="Birren B."/>
        </authorList>
    </citation>
    <scope>NUCLEOTIDE SEQUENCE [LARGE SCALE GENOMIC DNA]</scope>
    <source>
        <strain evidence="8">9E7_DIV0242</strain>
    </source>
</reference>
<sequence>MIILVFAVMSAVKKCGKEGVFMARRGENIYKRKDGRWEGRYIQGRKLDGKICYGYVYARSYKEVRQKLIEQKISLKMNDPAQVDFEGTVTIWIDYWLDEISDTVKVSTYSSYKNKLERYVKPYIGHLPLRKLSSYQINQMIKEQSNLLAPSSIRTVYQIVKSCLKEAEKRHFIGSYLFEDIQLPKVIKQRIRTLSLKERQLVTKLAKQDIHGFPIILSLETGLRIGEISGLKWQDIDFELETLTVSRTLQRLQTFSTEGKKTTLLEGSPKTQMSRRELPLSKKMIENLKKMKQGSTSEYVIAIQGKPMEPRTITNHFKRIVAGTTLASISFHSLRHSFATRCLECGISAATISSLLGHTSVKLTLDIYTNATLSEERRAVEILAY</sequence>
<feature type="domain" description="Tyr recombinase" evidence="6">
    <location>
        <begin position="189"/>
        <end position="381"/>
    </location>
</feature>
<dbReference type="GO" id="GO:0006310">
    <property type="term" value="P:DNA recombination"/>
    <property type="evidence" value="ECO:0007669"/>
    <property type="project" value="UniProtKB-KW"/>
</dbReference>
<evidence type="ECO:0000256" key="3">
    <source>
        <dbReference type="ARBA" id="ARBA00023125"/>
    </source>
</evidence>
<organism evidence="8">
    <name type="scientific">Candidatus Enterococcus clewellii</name>
    <dbReference type="NCBI Taxonomy" id="1834193"/>
    <lineage>
        <taxon>Bacteria</taxon>
        <taxon>Bacillati</taxon>
        <taxon>Bacillota</taxon>
        <taxon>Bacilli</taxon>
        <taxon>Lactobacillales</taxon>
        <taxon>Enterococcaceae</taxon>
        <taxon>Enterococcus</taxon>
    </lineage>
</organism>
<name>A0A242K898_9ENTE</name>
<dbReference type="EMBL" id="NGMM01000002">
    <property type="protein sequence ID" value="OTP17391.1"/>
    <property type="molecule type" value="Genomic_DNA"/>
</dbReference>
<dbReference type="InterPro" id="IPR013762">
    <property type="entry name" value="Integrase-like_cat_sf"/>
</dbReference>
<keyword evidence="4" id="KW-0233">DNA recombination</keyword>
<keyword evidence="2" id="KW-0229">DNA integration</keyword>
<evidence type="ECO:0000256" key="5">
    <source>
        <dbReference type="PROSITE-ProRule" id="PRU01248"/>
    </source>
</evidence>
<evidence type="ECO:0000259" key="7">
    <source>
        <dbReference type="PROSITE" id="PS51900"/>
    </source>
</evidence>
<reference evidence="9" key="3">
    <citation type="submission" date="2024-03" db="EMBL/GenBank/DDBJ databases">
        <title>The Genome Sequence of Enterococcus sp. DIV0242b.</title>
        <authorList>
            <consortium name="The Broad Institute Genomics Platform"/>
            <consortium name="The Broad Institute Microbial Omics Core"/>
            <consortium name="The Broad Institute Genomic Center for Infectious Diseases"/>
            <person name="Earl A."/>
            <person name="Manson A."/>
            <person name="Gilmore M."/>
            <person name="Schwartman J."/>
            <person name="Shea T."/>
            <person name="Abouelleil A."/>
            <person name="Cao P."/>
            <person name="Chapman S."/>
            <person name="Cusick C."/>
            <person name="Young S."/>
            <person name="Neafsey D."/>
            <person name="Nusbaum C."/>
            <person name="Birren B."/>
        </authorList>
    </citation>
    <scope>NUCLEOTIDE SEQUENCE</scope>
    <source>
        <strain evidence="9">9E7_DIV0242</strain>
    </source>
</reference>
<protein>
    <recommendedName>
        <fullName evidence="11">Tyr recombinase domain-containing protein</fullName>
    </recommendedName>
</protein>
<dbReference type="InterPro" id="IPR002104">
    <property type="entry name" value="Integrase_catalytic"/>
</dbReference>
<keyword evidence="10" id="KW-1185">Reference proteome</keyword>
<dbReference type="Proteomes" id="UP000195141">
    <property type="component" value="Chromosome"/>
</dbReference>
<dbReference type="OrthoDB" id="111144at2"/>
<evidence type="ECO:0000313" key="8">
    <source>
        <dbReference type="EMBL" id="OTP17391.1"/>
    </source>
</evidence>
<evidence type="ECO:0000256" key="2">
    <source>
        <dbReference type="ARBA" id="ARBA00022908"/>
    </source>
</evidence>
<dbReference type="InterPro" id="IPR011010">
    <property type="entry name" value="DNA_brk_join_enz"/>
</dbReference>
<evidence type="ECO:0000313" key="9">
    <source>
        <dbReference type="EMBL" id="WYJ90998.1"/>
    </source>
</evidence>
<dbReference type="PANTHER" id="PTHR30629:SF2">
    <property type="entry name" value="PROPHAGE INTEGRASE INTS-RELATED"/>
    <property type="match status" value="1"/>
</dbReference>
<dbReference type="GO" id="GO:0015074">
    <property type="term" value="P:DNA integration"/>
    <property type="evidence" value="ECO:0007669"/>
    <property type="project" value="UniProtKB-KW"/>
</dbReference>
<dbReference type="SUPFAM" id="SSF56349">
    <property type="entry name" value="DNA breaking-rejoining enzymes"/>
    <property type="match status" value="1"/>
</dbReference>
<evidence type="ECO:0000259" key="6">
    <source>
        <dbReference type="PROSITE" id="PS51898"/>
    </source>
</evidence>
<evidence type="ECO:0000313" key="10">
    <source>
        <dbReference type="Proteomes" id="UP000195141"/>
    </source>
</evidence>
<dbReference type="PROSITE" id="PS51900">
    <property type="entry name" value="CB"/>
    <property type="match status" value="1"/>
</dbReference>
<evidence type="ECO:0000256" key="1">
    <source>
        <dbReference type="ARBA" id="ARBA00008857"/>
    </source>
</evidence>
<comment type="similarity">
    <text evidence="1">Belongs to the 'phage' integrase family.</text>
</comment>
<dbReference type="GO" id="GO:0003677">
    <property type="term" value="F:DNA binding"/>
    <property type="evidence" value="ECO:0007669"/>
    <property type="project" value="UniProtKB-UniRule"/>
</dbReference>
<evidence type="ECO:0008006" key="11">
    <source>
        <dbReference type="Google" id="ProtNLM"/>
    </source>
</evidence>